<feature type="domain" description="Methylmalonyl-CoA mutase alpha/beta chain catalytic" evidence="1">
    <location>
        <begin position="128"/>
        <end position="365"/>
    </location>
</feature>
<name>A0ABX0X942_9BACT</name>
<dbReference type="PANTHER" id="PTHR48101">
    <property type="entry name" value="METHYLMALONYL-COA MUTASE, MITOCHONDRIAL-RELATED"/>
    <property type="match status" value="1"/>
</dbReference>
<dbReference type="RefSeq" id="WP_168036567.1">
    <property type="nucleotide sequence ID" value="NZ_JAATJH010000002.1"/>
</dbReference>
<evidence type="ECO:0000259" key="1">
    <source>
        <dbReference type="Pfam" id="PF01642"/>
    </source>
</evidence>
<dbReference type="Proteomes" id="UP000770785">
    <property type="component" value="Unassembled WGS sequence"/>
</dbReference>
<dbReference type="SUPFAM" id="SSF51703">
    <property type="entry name" value="Cobalamin (vitamin B12)-dependent enzymes"/>
    <property type="match status" value="1"/>
</dbReference>
<dbReference type="GO" id="GO:0004494">
    <property type="term" value="F:methylmalonyl-CoA mutase activity"/>
    <property type="evidence" value="ECO:0007669"/>
    <property type="project" value="UniProtKB-EC"/>
</dbReference>
<evidence type="ECO:0000313" key="3">
    <source>
        <dbReference type="Proteomes" id="UP000770785"/>
    </source>
</evidence>
<dbReference type="InterPro" id="IPR016176">
    <property type="entry name" value="Cbl-dep_enz_cat"/>
</dbReference>
<reference evidence="2 3" key="1">
    <citation type="submission" date="2020-03" db="EMBL/GenBank/DDBJ databases">
        <title>Genomic Encyclopedia of Type Strains, Phase IV (KMG-IV): sequencing the most valuable type-strain genomes for metagenomic binning, comparative biology and taxonomic classification.</title>
        <authorList>
            <person name="Goeker M."/>
        </authorList>
    </citation>
    <scope>NUCLEOTIDE SEQUENCE [LARGE SCALE GENOMIC DNA]</scope>
    <source>
        <strain evidence="2 3">DSM 105096</strain>
    </source>
</reference>
<keyword evidence="3" id="KW-1185">Reference proteome</keyword>
<dbReference type="EMBL" id="JAATJH010000002">
    <property type="protein sequence ID" value="NJC25786.1"/>
    <property type="molecule type" value="Genomic_DNA"/>
</dbReference>
<evidence type="ECO:0000313" key="2">
    <source>
        <dbReference type="EMBL" id="NJC25786.1"/>
    </source>
</evidence>
<accession>A0ABX0X942</accession>
<sequence>MNASSPPTLDWTEPLQTLLADRSLTDLDRLVAEQLTQGGGERRAAPDWLIGAYVDEGSYGEINRYAKAEIERGAEALLFRLYRQPDATTINRILKDIDASTTGLHCSLRYPGQDPAELFRDLVRYLRQHGYDLSKVVGSVDFDPLLDWSEPPFPPLVRLLRFVAKWMPGFTVLQVNAAGFNNGTDLADTEIALSLAKAVAYLKTLEAAGYPARQACGHLKFALSVGTSFHGDVAKLRAIRRLWTTVLKEEFGVTTTEDKVLISAHTDVTTLTNDWAENRKRLSLHAHAMIQGGANLVFLTPLEQVDDSPTVRARNHATDVQKELRKEYTSLAQERDLKTITDRLSEAAYDNYQHLVEQGGFATAVDL</sequence>
<comment type="caution">
    <text evidence="2">The sequence shown here is derived from an EMBL/GenBank/DDBJ whole genome shotgun (WGS) entry which is preliminary data.</text>
</comment>
<protein>
    <submittedName>
        <fullName evidence="2">Methylmalonyl-CoA mutase</fullName>
        <ecNumber evidence="2">5.4.99.2</ecNumber>
    </submittedName>
</protein>
<organism evidence="2 3">
    <name type="scientific">Neolewinella antarctica</name>
    <dbReference type="NCBI Taxonomy" id="442734"/>
    <lineage>
        <taxon>Bacteria</taxon>
        <taxon>Pseudomonadati</taxon>
        <taxon>Bacteroidota</taxon>
        <taxon>Saprospiria</taxon>
        <taxon>Saprospirales</taxon>
        <taxon>Lewinellaceae</taxon>
        <taxon>Neolewinella</taxon>
    </lineage>
</organism>
<dbReference type="EC" id="5.4.99.2" evidence="2"/>
<gene>
    <name evidence="2" type="ORF">GGR27_001285</name>
</gene>
<keyword evidence="2" id="KW-0413">Isomerase</keyword>
<dbReference type="Pfam" id="PF01642">
    <property type="entry name" value="MM_CoA_mutase"/>
    <property type="match status" value="1"/>
</dbReference>
<proteinExistence type="predicted"/>
<dbReference type="InterPro" id="IPR006099">
    <property type="entry name" value="MeMalonylCoA_mutase_a/b_cat"/>
</dbReference>
<dbReference type="Gene3D" id="3.20.20.240">
    <property type="entry name" value="Methylmalonyl-CoA mutase"/>
    <property type="match status" value="1"/>
</dbReference>